<evidence type="ECO:0000259" key="6">
    <source>
        <dbReference type="Pfam" id="PF19289"/>
    </source>
</evidence>
<dbReference type="HOGENOM" id="CLU_026425_1_0_0"/>
<dbReference type="PANTHER" id="PTHR30624:SF4">
    <property type="entry name" value="METALLOPROTEASE TLDD"/>
    <property type="match status" value="1"/>
</dbReference>
<dbReference type="EMBL" id="CP003096">
    <property type="protein sequence ID" value="AER66749.1"/>
    <property type="molecule type" value="Genomic_DNA"/>
</dbReference>
<evidence type="ECO:0000256" key="2">
    <source>
        <dbReference type="ARBA" id="ARBA00022670"/>
    </source>
</evidence>
<name>G7VA49_THELD</name>
<feature type="domain" description="Metalloprotease TldD/E central" evidence="7">
    <location>
        <begin position="109"/>
        <end position="206"/>
    </location>
</feature>
<dbReference type="Gene3D" id="3.30.2290.10">
    <property type="entry name" value="PmbA/TldD superfamily"/>
    <property type="match status" value="1"/>
</dbReference>
<feature type="domain" description="Metalloprotease TldD/E N-terminal" evidence="5">
    <location>
        <begin position="20"/>
        <end position="81"/>
    </location>
</feature>
<evidence type="ECO:0000313" key="8">
    <source>
        <dbReference type="EMBL" id="AER66749.1"/>
    </source>
</evidence>
<reference evidence="8 9" key="2">
    <citation type="journal article" date="2012" name="Stand. Genomic Sci.">
        <title>Genome sequence of the moderately thermophilic, amino-acid-degrading and sulfur-reducing bacterium Thermovirga lienii type strain (Cas60314(T)).</title>
        <authorList>
            <person name="Goker M."/>
            <person name="Saunders E."/>
            <person name="Lapidus A."/>
            <person name="Nolan M."/>
            <person name="Lucas S."/>
            <person name="Hammon N."/>
            <person name="Deshpande S."/>
            <person name="Cheng J.F."/>
            <person name="Han C."/>
            <person name="Tapia R."/>
            <person name="Goodwin L.A."/>
            <person name="Pitluck S."/>
            <person name="Liolios K."/>
            <person name="Mavromatis K."/>
            <person name="Pagani I."/>
            <person name="Ivanova N."/>
            <person name="Mikhailova N."/>
            <person name="Pati A."/>
            <person name="Chen A."/>
            <person name="Palaniappan K."/>
            <person name="Land M."/>
            <person name="Chang Y.J."/>
            <person name="Jeffries C.D."/>
            <person name="Brambilla E.M."/>
            <person name="Rohde M."/>
            <person name="Spring S."/>
            <person name="Detter J.C."/>
            <person name="Woyke T."/>
            <person name="Bristow J."/>
            <person name="Eisen J.A."/>
            <person name="Markowitz V."/>
            <person name="Hugenholtz P."/>
            <person name="Kyrpides N.C."/>
            <person name="Klenk H.P."/>
        </authorList>
    </citation>
    <scope>NUCLEOTIDE SEQUENCE [LARGE SCALE GENOMIC DNA]</scope>
    <source>
        <strain evidence="9">ATCC BAA-1197 / DSM 17291 / Cas60314</strain>
    </source>
</reference>
<sequence length="451" mass="49388">MDDLFKISEYMSEKNLDHGDVFLQKTDSHTVRLDNGKVEEVKSNHTHGTGVRFFLNGNTVYASSNGTDLNAIRACLKNCEEKAGMTSKDINFKNKDLIPDRLHVKVPNIEILVDLEKKIRRASPSIKQVLINISTSKSVIKIISSEGKIVNKKRDSSKVYIHVVVEKDGILYTGMESHAMALDLDAFLNKNDLEKMGEKAIKRALLQSEAKPCPAGVMQVVLSGKSGGTMIHEAVGHGLEADIINKDFSVYKDKIGQKVASEQITLVDDPTLPDLYGSYCFDDEGTEASRTILIENGILKNYLTDIASALQYDLPKTGNGRRASFRHIPIPRMSNTFILGNGTYESEEIINSVQKGLLVMKMGGGEVHPTTGDFVFHVSEGYYIEKGQIQYPVKNAIMTGNGPEVLNKITKIGKDLMFDAGVCGKSGQGVPVTDGQPTVLIDEIIVGGSHA</sequence>
<protein>
    <submittedName>
        <fullName evidence="8">Peptidase U62 modulator of DNA gyrase</fullName>
    </submittedName>
</protein>
<dbReference type="GO" id="GO:0005829">
    <property type="term" value="C:cytosol"/>
    <property type="evidence" value="ECO:0007669"/>
    <property type="project" value="TreeGrafter"/>
</dbReference>
<proteinExistence type="inferred from homology"/>
<comment type="similarity">
    <text evidence="1">Belongs to the peptidase U62 family.</text>
</comment>
<dbReference type="eggNOG" id="COG0312">
    <property type="taxonomic scope" value="Bacteria"/>
</dbReference>
<dbReference type="Pfam" id="PF19289">
    <property type="entry name" value="PmbA_TldD_3rd"/>
    <property type="match status" value="1"/>
</dbReference>
<dbReference type="InterPro" id="IPR051463">
    <property type="entry name" value="Peptidase_U62_metallo"/>
</dbReference>
<dbReference type="InterPro" id="IPR045569">
    <property type="entry name" value="Metalloprtase-TldD/E_C"/>
</dbReference>
<dbReference type="PIRSF" id="PIRSF004919">
    <property type="entry name" value="TldD"/>
    <property type="match status" value="1"/>
</dbReference>
<dbReference type="PANTHER" id="PTHR30624">
    <property type="entry name" value="UNCHARACTERIZED PROTEIN TLDD AND PMBA"/>
    <property type="match status" value="1"/>
</dbReference>
<dbReference type="STRING" id="580340.Tlie_1016"/>
<keyword evidence="9" id="KW-1185">Reference proteome</keyword>
<reference evidence="9" key="1">
    <citation type="submission" date="2011-10" db="EMBL/GenBank/DDBJ databases">
        <title>The complete genome of chromosome of Thermovirga lienii DSM 17291.</title>
        <authorList>
            <consortium name="US DOE Joint Genome Institute (JGI-PGF)"/>
            <person name="Lucas S."/>
            <person name="Copeland A."/>
            <person name="Lapidus A."/>
            <person name="Glavina del Rio T."/>
            <person name="Dalin E."/>
            <person name="Tice H."/>
            <person name="Bruce D."/>
            <person name="Goodwin L."/>
            <person name="Pitluck S."/>
            <person name="Peters L."/>
            <person name="Mikhailova N."/>
            <person name="Saunders E."/>
            <person name="Kyrpides N."/>
            <person name="Mavromatis K."/>
            <person name="Ivanova N."/>
            <person name="Last F.I."/>
            <person name="Brettin T."/>
            <person name="Detter J.C."/>
            <person name="Han C."/>
            <person name="Larimer F."/>
            <person name="Land M."/>
            <person name="Hauser L."/>
            <person name="Markowitz V."/>
            <person name="Cheng J.-F."/>
            <person name="Hugenholtz P."/>
            <person name="Woyke T."/>
            <person name="Wu D."/>
            <person name="Spring S."/>
            <person name="Schroeder M."/>
            <person name="Brambilla E.-M."/>
            <person name="Klenk H.-P."/>
            <person name="Eisen J.A."/>
        </authorList>
    </citation>
    <scope>NUCLEOTIDE SEQUENCE [LARGE SCALE GENOMIC DNA]</scope>
    <source>
        <strain evidence="9">ATCC BAA-1197 / DSM 17291 / Cas60314</strain>
    </source>
</reference>
<organism evidence="8 9">
    <name type="scientific">Thermovirga lienii (strain ATCC BAA-1197 / DSM 17291 / Cas60314)</name>
    <dbReference type="NCBI Taxonomy" id="580340"/>
    <lineage>
        <taxon>Bacteria</taxon>
        <taxon>Thermotogati</taxon>
        <taxon>Synergistota</taxon>
        <taxon>Synergistia</taxon>
        <taxon>Synergistales</taxon>
        <taxon>Thermovirgaceae</taxon>
        <taxon>Thermovirga</taxon>
    </lineage>
</organism>
<evidence type="ECO:0000259" key="5">
    <source>
        <dbReference type="Pfam" id="PF01523"/>
    </source>
</evidence>
<dbReference type="InterPro" id="IPR025502">
    <property type="entry name" value="TldD"/>
</dbReference>
<feature type="domain" description="Metalloprotease TldD/E C-terminal" evidence="6">
    <location>
        <begin position="216"/>
        <end position="448"/>
    </location>
</feature>
<dbReference type="InterPro" id="IPR045570">
    <property type="entry name" value="Metalloprtase-TldD/E_cen_dom"/>
</dbReference>
<dbReference type="GO" id="GO:0008237">
    <property type="term" value="F:metallopeptidase activity"/>
    <property type="evidence" value="ECO:0007669"/>
    <property type="project" value="UniProtKB-KW"/>
</dbReference>
<accession>G7VA49</accession>
<dbReference type="Pfam" id="PF19290">
    <property type="entry name" value="PmbA_TldD_2nd"/>
    <property type="match status" value="1"/>
</dbReference>
<evidence type="ECO:0000313" key="9">
    <source>
        <dbReference type="Proteomes" id="UP000005868"/>
    </source>
</evidence>
<evidence type="ECO:0000259" key="7">
    <source>
        <dbReference type="Pfam" id="PF19290"/>
    </source>
</evidence>
<gene>
    <name evidence="8" type="ordered locus">Tlie_1016</name>
</gene>
<keyword evidence="2" id="KW-0645">Protease</keyword>
<dbReference type="AlphaFoldDB" id="G7VA49"/>
<keyword evidence="3" id="KW-0378">Hydrolase</keyword>
<keyword evidence="4" id="KW-0482">Metalloprotease</keyword>
<dbReference type="GO" id="GO:0006508">
    <property type="term" value="P:proteolysis"/>
    <property type="evidence" value="ECO:0007669"/>
    <property type="project" value="UniProtKB-KW"/>
</dbReference>
<dbReference type="OrthoDB" id="9803213at2"/>
<evidence type="ECO:0000256" key="4">
    <source>
        <dbReference type="ARBA" id="ARBA00023049"/>
    </source>
</evidence>
<dbReference type="Proteomes" id="UP000005868">
    <property type="component" value="Chromosome"/>
</dbReference>
<dbReference type="InterPro" id="IPR036059">
    <property type="entry name" value="TldD/PmbA_sf"/>
</dbReference>
<dbReference type="InterPro" id="IPR035068">
    <property type="entry name" value="TldD/PmbA_N"/>
</dbReference>
<dbReference type="SUPFAM" id="SSF111283">
    <property type="entry name" value="Putative modulator of DNA gyrase, PmbA/TldD"/>
    <property type="match status" value="1"/>
</dbReference>
<evidence type="ECO:0000256" key="3">
    <source>
        <dbReference type="ARBA" id="ARBA00022801"/>
    </source>
</evidence>
<dbReference type="Pfam" id="PF01523">
    <property type="entry name" value="PmbA_TldD_1st"/>
    <property type="match status" value="1"/>
</dbReference>
<dbReference type="InterPro" id="IPR002510">
    <property type="entry name" value="Metalloprtase-TldD/E_N"/>
</dbReference>
<dbReference type="KEGG" id="tli:Tlie_1016"/>
<evidence type="ECO:0000256" key="1">
    <source>
        <dbReference type="ARBA" id="ARBA00005836"/>
    </source>
</evidence>